<dbReference type="Proteomes" id="UP000789901">
    <property type="component" value="Unassembled WGS sequence"/>
</dbReference>
<protein>
    <submittedName>
        <fullName evidence="2">37708_t:CDS:1</fullName>
    </submittedName>
</protein>
<sequence length="71" mass="7616">NDTFSESNITTKHCMITDPDNNNNIAAVPTNVVTVSVSDDNSANDAFEDDSANDAFEDDSACDNNNENEGE</sequence>
<organism evidence="2 3">
    <name type="scientific">Gigaspora margarita</name>
    <dbReference type="NCBI Taxonomy" id="4874"/>
    <lineage>
        <taxon>Eukaryota</taxon>
        <taxon>Fungi</taxon>
        <taxon>Fungi incertae sedis</taxon>
        <taxon>Mucoromycota</taxon>
        <taxon>Glomeromycotina</taxon>
        <taxon>Glomeromycetes</taxon>
        <taxon>Diversisporales</taxon>
        <taxon>Gigasporaceae</taxon>
        <taxon>Gigaspora</taxon>
    </lineage>
</organism>
<accession>A0ABN7XGX8</accession>
<evidence type="ECO:0000256" key="1">
    <source>
        <dbReference type="SAM" id="MobiDB-lite"/>
    </source>
</evidence>
<name>A0ABN7XGX8_GIGMA</name>
<comment type="caution">
    <text evidence="2">The sequence shown here is derived from an EMBL/GenBank/DDBJ whole genome shotgun (WGS) entry which is preliminary data.</text>
</comment>
<reference evidence="2 3" key="1">
    <citation type="submission" date="2021-06" db="EMBL/GenBank/DDBJ databases">
        <authorList>
            <person name="Kallberg Y."/>
            <person name="Tangrot J."/>
            <person name="Rosling A."/>
        </authorList>
    </citation>
    <scope>NUCLEOTIDE SEQUENCE [LARGE SCALE GENOMIC DNA]</scope>
    <source>
        <strain evidence="2 3">120-4 pot B 10/14</strain>
    </source>
</reference>
<proteinExistence type="predicted"/>
<feature type="region of interest" description="Disordered" evidence="1">
    <location>
        <begin position="39"/>
        <end position="71"/>
    </location>
</feature>
<gene>
    <name evidence="2" type="ORF">GMARGA_LOCUS42482</name>
</gene>
<dbReference type="EMBL" id="CAJVQB010127310">
    <property type="protein sequence ID" value="CAG8853661.1"/>
    <property type="molecule type" value="Genomic_DNA"/>
</dbReference>
<keyword evidence="3" id="KW-1185">Reference proteome</keyword>
<feature type="non-terminal residue" evidence="2">
    <location>
        <position position="71"/>
    </location>
</feature>
<evidence type="ECO:0000313" key="3">
    <source>
        <dbReference type="Proteomes" id="UP000789901"/>
    </source>
</evidence>
<evidence type="ECO:0000313" key="2">
    <source>
        <dbReference type="EMBL" id="CAG8853661.1"/>
    </source>
</evidence>
<feature type="compositionally biased region" description="Acidic residues" evidence="1">
    <location>
        <begin position="46"/>
        <end position="71"/>
    </location>
</feature>
<feature type="non-terminal residue" evidence="2">
    <location>
        <position position="1"/>
    </location>
</feature>